<dbReference type="EMBL" id="JYJA01000022">
    <property type="protein sequence ID" value="KJL45014.1"/>
    <property type="molecule type" value="Genomic_DNA"/>
</dbReference>
<feature type="region of interest" description="Disordered" evidence="1">
    <location>
        <begin position="162"/>
        <end position="195"/>
    </location>
</feature>
<accession>A0A0M2HEE9</accession>
<evidence type="ECO:0000313" key="3">
    <source>
        <dbReference type="Proteomes" id="UP000034098"/>
    </source>
</evidence>
<dbReference type="Proteomes" id="UP000034098">
    <property type="component" value="Unassembled WGS sequence"/>
</dbReference>
<comment type="caution">
    <text evidence="2">The sequence shown here is derived from an EMBL/GenBank/DDBJ whole genome shotgun (WGS) entry which is preliminary data.</text>
</comment>
<proteinExistence type="predicted"/>
<name>A0A0M2HEE9_MICTR</name>
<reference evidence="2 3" key="1">
    <citation type="submission" date="2015-02" db="EMBL/GenBank/DDBJ databases">
        <title>Draft genome sequences of ten Microbacterium spp. with emphasis on heavy metal contaminated environments.</title>
        <authorList>
            <person name="Corretto E."/>
        </authorList>
    </citation>
    <scope>NUCLEOTIDE SEQUENCE [LARGE SCALE GENOMIC DNA]</scope>
    <source>
        <strain evidence="2 3">DSM 8608</strain>
    </source>
</reference>
<dbReference type="OrthoDB" id="9863912at2"/>
<dbReference type="PATRIC" id="fig|69370.6.peg.548"/>
<dbReference type="RefSeq" id="WP_045296701.1">
    <property type="nucleotide sequence ID" value="NZ_JYJA01000022.1"/>
</dbReference>
<dbReference type="AlphaFoldDB" id="A0A0M2HEE9"/>
<evidence type="ECO:0000313" key="2">
    <source>
        <dbReference type="EMBL" id="KJL45014.1"/>
    </source>
</evidence>
<keyword evidence="3" id="KW-1185">Reference proteome</keyword>
<sequence length="195" mass="20915">MNDADGTGPRLSNATDVQRLVALEYFAARKSNFATEQELRSQMQDTLPADVELDSVLAQFRDPAVVRAATRFAVDELLKDPSSRAILEEGARQAESKLSGLEPILLTLLIMYGVHYVVTGGKASERRVKKGPDGSSEETVISYGWPAGWLGDLVGLFRAGSGMAQLPQPPEEMPEITPGEEGDGDTAAQEGVPNA</sequence>
<feature type="compositionally biased region" description="Acidic residues" evidence="1">
    <location>
        <begin position="172"/>
        <end position="184"/>
    </location>
</feature>
<protein>
    <submittedName>
        <fullName evidence="2">Uncharacterized protein</fullName>
    </submittedName>
</protein>
<organism evidence="2 3">
    <name type="scientific">Microbacterium trichothecenolyticum</name>
    <name type="common">Aureobacterium trichothecenolyticum</name>
    <dbReference type="NCBI Taxonomy" id="69370"/>
    <lineage>
        <taxon>Bacteria</taxon>
        <taxon>Bacillati</taxon>
        <taxon>Actinomycetota</taxon>
        <taxon>Actinomycetes</taxon>
        <taxon>Micrococcales</taxon>
        <taxon>Microbacteriaceae</taxon>
        <taxon>Microbacterium</taxon>
    </lineage>
</organism>
<evidence type="ECO:0000256" key="1">
    <source>
        <dbReference type="SAM" id="MobiDB-lite"/>
    </source>
</evidence>
<gene>
    <name evidence="2" type="ORF">RS82_00524</name>
</gene>